<evidence type="ECO:0000256" key="1">
    <source>
        <dbReference type="SAM" id="MobiDB-lite"/>
    </source>
</evidence>
<feature type="region of interest" description="Disordered" evidence="1">
    <location>
        <begin position="246"/>
        <end position="270"/>
    </location>
</feature>
<accession>A0A9W6XK71</accession>
<keyword evidence="4" id="KW-1185">Reference proteome</keyword>
<gene>
    <name evidence="3" type="ORF">Pfra01_001289200</name>
</gene>
<evidence type="ECO:0000313" key="3">
    <source>
        <dbReference type="EMBL" id="GMF41126.1"/>
    </source>
</evidence>
<comment type="caution">
    <text evidence="3">The sequence shown here is derived from an EMBL/GenBank/DDBJ whole genome shotgun (WGS) entry which is preliminary data.</text>
</comment>
<organism evidence="3 4">
    <name type="scientific">Phytophthora fragariaefolia</name>
    <dbReference type="NCBI Taxonomy" id="1490495"/>
    <lineage>
        <taxon>Eukaryota</taxon>
        <taxon>Sar</taxon>
        <taxon>Stramenopiles</taxon>
        <taxon>Oomycota</taxon>
        <taxon>Peronosporomycetes</taxon>
        <taxon>Peronosporales</taxon>
        <taxon>Peronosporaceae</taxon>
        <taxon>Phytophthora</taxon>
    </lineage>
</organism>
<dbReference type="AlphaFoldDB" id="A0A9W6XK71"/>
<dbReference type="OrthoDB" id="6231388at2759"/>
<dbReference type="InterPro" id="IPR009057">
    <property type="entry name" value="Homeodomain-like_sf"/>
</dbReference>
<dbReference type="GO" id="GO:0003676">
    <property type="term" value="F:nucleic acid binding"/>
    <property type="evidence" value="ECO:0007669"/>
    <property type="project" value="InterPro"/>
</dbReference>
<dbReference type="SUPFAM" id="SSF46689">
    <property type="entry name" value="Homeodomain-like"/>
    <property type="match status" value="1"/>
</dbReference>
<name>A0A9W6XK71_9STRA</name>
<evidence type="ECO:0000259" key="2">
    <source>
        <dbReference type="Pfam" id="PF13358"/>
    </source>
</evidence>
<reference evidence="3" key="1">
    <citation type="submission" date="2023-04" db="EMBL/GenBank/DDBJ databases">
        <title>Phytophthora fragariaefolia NBRC 109709.</title>
        <authorList>
            <person name="Ichikawa N."/>
            <person name="Sato H."/>
            <person name="Tonouchi N."/>
        </authorList>
    </citation>
    <scope>NUCLEOTIDE SEQUENCE</scope>
    <source>
        <strain evidence="3">NBRC 109709</strain>
    </source>
</reference>
<proteinExistence type="predicted"/>
<dbReference type="Proteomes" id="UP001165121">
    <property type="component" value="Unassembled WGS sequence"/>
</dbReference>
<evidence type="ECO:0000313" key="4">
    <source>
        <dbReference type="Proteomes" id="UP001165121"/>
    </source>
</evidence>
<feature type="domain" description="Tc1-like transposase DDE" evidence="2">
    <location>
        <begin position="122"/>
        <end position="246"/>
    </location>
</feature>
<dbReference type="Gene3D" id="3.30.420.10">
    <property type="entry name" value="Ribonuclease H-like superfamily/Ribonuclease H"/>
    <property type="match status" value="1"/>
</dbReference>
<dbReference type="EMBL" id="BSXT01001311">
    <property type="protein sequence ID" value="GMF41126.1"/>
    <property type="molecule type" value="Genomic_DNA"/>
</dbReference>
<dbReference type="Pfam" id="PF13358">
    <property type="entry name" value="DDE_3"/>
    <property type="match status" value="1"/>
</dbReference>
<dbReference type="InterPro" id="IPR036397">
    <property type="entry name" value="RNaseH_sf"/>
</dbReference>
<sequence>MPSLPSPEKIAKRFEREQANARAVCAYKEGRDWHEVARSYDVNYSTARHAVLAADEEAKAHGGLRASNVKLTVDAMAKLEEYIEEDCRRTLTDLRDKLESDLGISVCKSSIHRALQGMLYSTKRMWWSRIGERAVVTLPPSQGQSLHVQGGVSSGTGLVLLRTHERSIKKEENARFLADLFMAALRTDEFQELEAHQRVVIVTDNAPAHSGVENLAHQMLAEDGVVNLNRLEILRHGSYSPMLNPIPTSSQRSEHIAQDFQVKGGTETRR</sequence>
<protein>
    <submittedName>
        <fullName evidence="3">Unnamed protein product</fullName>
    </submittedName>
</protein>
<dbReference type="InterPro" id="IPR038717">
    <property type="entry name" value="Tc1-like_DDE_dom"/>
</dbReference>